<protein>
    <submittedName>
        <fullName evidence="4">Uncharacterized protein</fullName>
    </submittedName>
</protein>
<dbReference type="Pfam" id="PF07898">
    <property type="entry name" value="DUF1676"/>
    <property type="match status" value="1"/>
</dbReference>
<dbReference type="PANTHER" id="PTHR21879:SF23">
    <property type="entry name" value="IP06949P"/>
    <property type="match status" value="1"/>
</dbReference>
<keyword evidence="2" id="KW-0812">Transmembrane</keyword>
<organism evidence="4">
    <name type="scientific">Anopheles atroparvus</name>
    <name type="common">European mosquito</name>
    <dbReference type="NCBI Taxonomy" id="41427"/>
    <lineage>
        <taxon>Eukaryota</taxon>
        <taxon>Metazoa</taxon>
        <taxon>Ecdysozoa</taxon>
        <taxon>Arthropoda</taxon>
        <taxon>Hexapoda</taxon>
        <taxon>Insecta</taxon>
        <taxon>Pterygota</taxon>
        <taxon>Neoptera</taxon>
        <taxon>Endopterygota</taxon>
        <taxon>Diptera</taxon>
        <taxon>Nematocera</taxon>
        <taxon>Culicoidea</taxon>
        <taxon>Culicidae</taxon>
        <taxon>Anophelinae</taxon>
        <taxon>Anopheles</taxon>
    </lineage>
</organism>
<sequence>MKVFLCAVVLLGCVLALGSALSVNQNQKDCGTSEGALSCHGAKIVRNLVKRLARSGKAEEVGVVKLFPGVEIVEAGSAEERERSFNEVQDEERTVFGRVGKYLQSHEIKINFGQLLKRSDIQDAIRTAFGAMDQEVIADVAEARKKDKGGLGAIMMMGLMMGKLLAALGFGGVGLLALKALGVSMVALLLSAILGLKKLTEQGDHKGRHNDEHFEVHSDDGHHAHGGARKRRSVEDEQVAQQMAYNGWAQPLN</sequence>
<evidence type="ECO:0000256" key="2">
    <source>
        <dbReference type="SAM" id="Phobius"/>
    </source>
</evidence>
<evidence type="ECO:0000313" key="4">
    <source>
        <dbReference type="EnsemblMetazoa" id="AATE001015-PA.1"/>
    </source>
</evidence>
<reference evidence="4" key="1">
    <citation type="submission" date="2022-08" db="UniProtKB">
        <authorList>
            <consortium name="EnsemblMetazoa"/>
        </authorList>
    </citation>
    <scope>IDENTIFICATION</scope>
    <source>
        <strain evidence="4">EBRO</strain>
    </source>
</reference>
<feature type="chain" id="PRO_5043411012" evidence="3">
    <location>
        <begin position="21"/>
        <end position="253"/>
    </location>
</feature>
<dbReference type="InterPro" id="IPR012464">
    <property type="entry name" value="DUF1676"/>
</dbReference>
<evidence type="ECO:0000256" key="3">
    <source>
        <dbReference type="SAM" id="SignalP"/>
    </source>
</evidence>
<proteinExistence type="predicted"/>
<dbReference type="AlphaFoldDB" id="A0A182IKS3"/>
<keyword evidence="2" id="KW-1133">Transmembrane helix</keyword>
<dbReference type="EnsemblMetazoa" id="AATE001015-RA">
    <property type="protein sequence ID" value="AATE001015-PA.1"/>
    <property type="gene ID" value="AATE001015"/>
</dbReference>
<accession>A0A182IKS3</accession>
<feature type="signal peptide" evidence="3">
    <location>
        <begin position="1"/>
        <end position="20"/>
    </location>
</feature>
<feature type="transmembrane region" description="Helical" evidence="2">
    <location>
        <begin position="164"/>
        <end position="196"/>
    </location>
</feature>
<feature type="compositionally biased region" description="Basic and acidic residues" evidence="1">
    <location>
        <begin position="204"/>
        <end position="223"/>
    </location>
</feature>
<name>A0A182IKS3_ANOAO</name>
<evidence type="ECO:0000256" key="1">
    <source>
        <dbReference type="SAM" id="MobiDB-lite"/>
    </source>
</evidence>
<keyword evidence="2" id="KW-0472">Membrane</keyword>
<keyword evidence="3" id="KW-0732">Signal</keyword>
<dbReference type="GO" id="GO:0016020">
    <property type="term" value="C:membrane"/>
    <property type="evidence" value="ECO:0007669"/>
    <property type="project" value="TreeGrafter"/>
</dbReference>
<feature type="region of interest" description="Disordered" evidence="1">
    <location>
        <begin position="204"/>
        <end position="236"/>
    </location>
</feature>
<dbReference type="PANTHER" id="PTHR21879">
    <property type="entry name" value="FI03362P-RELATED-RELATED"/>
    <property type="match status" value="1"/>
</dbReference>
<dbReference type="VEuPathDB" id="VectorBase:AATE001015"/>